<reference evidence="2 3" key="1">
    <citation type="submission" date="2021-06" db="EMBL/GenBank/DDBJ databases">
        <title>Caerostris darwini draft genome.</title>
        <authorList>
            <person name="Kono N."/>
            <person name="Arakawa K."/>
        </authorList>
    </citation>
    <scope>NUCLEOTIDE SEQUENCE [LARGE SCALE GENOMIC DNA]</scope>
</reference>
<dbReference type="Proteomes" id="UP001054837">
    <property type="component" value="Unassembled WGS sequence"/>
</dbReference>
<proteinExistence type="predicted"/>
<evidence type="ECO:0000313" key="3">
    <source>
        <dbReference type="Proteomes" id="UP001054837"/>
    </source>
</evidence>
<organism evidence="2 3">
    <name type="scientific">Caerostris darwini</name>
    <dbReference type="NCBI Taxonomy" id="1538125"/>
    <lineage>
        <taxon>Eukaryota</taxon>
        <taxon>Metazoa</taxon>
        <taxon>Ecdysozoa</taxon>
        <taxon>Arthropoda</taxon>
        <taxon>Chelicerata</taxon>
        <taxon>Arachnida</taxon>
        <taxon>Araneae</taxon>
        <taxon>Araneomorphae</taxon>
        <taxon>Entelegynae</taxon>
        <taxon>Araneoidea</taxon>
        <taxon>Araneidae</taxon>
        <taxon>Caerostris</taxon>
    </lineage>
</organism>
<protein>
    <submittedName>
        <fullName evidence="2">Uncharacterized protein</fullName>
    </submittedName>
</protein>
<feature type="region of interest" description="Disordered" evidence="1">
    <location>
        <begin position="34"/>
        <end position="61"/>
    </location>
</feature>
<dbReference type="AlphaFoldDB" id="A0AAV4WQB7"/>
<evidence type="ECO:0000313" key="2">
    <source>
        <dbReference type="EMBL" id="GIY84106.1"/>
    </source>
</evidence>
<evidence type="ECO:0000256" key="1">
    <source>
        <dbReference type="SAM" id="MobiDB-lite"/>
    </source>
</evidence>
<comment type="caution">
    <text evidence="2">The sequence shown here is derived from an EMBL/GenBank/DDBJ whole genome shotgun (WGS) entry which is preliminary data.</text>
</comment>
<keyword evidence="3" id="KW-1185">Reference proteome</keyword>
<feature type="compositionally biased region" description="Basic residues" evidence="1">
    <location>
        <begin position="41"/>
        <end position="50"/>
    </location>
</feature>
<accession>A0AAV4WQB7</accession>
<name>A0AAV4WQB7_9ARAC</name>
<gene>
    <name evidence="2" type="ORF">CDAR_377721</name>
</gene>
<dbReference type="EMBL" id="BPLQ01014893">
    <property type="protein sequence ID" value="GIY84106.1"/>
    <property type="molecule type" value="Genomic_DNA"/>
</dbReference>
<sequence>MPPPGFEPEACSTKGCFEETATCTNFGGANWRSCPRFPGNGKKRQPKKSPGKASISPNRPVTSQISFPSWRLVPTELQVTVPTPVLSAAAPAIPVQNVQVTPFYFSAPLISTQTDLLKRKRLQCKNICTYNYNLSPSS</sequence>